<proteinExistence type="predicted"/>
<protein>
    <submittedName>
        <fullName evidence="1">Uncharacterized protein</fullName>
    </submittedName>
</protein>
<dbReference type="Proteomes" id="UP000828048">
    <property type="component" value="Chromosome 4"/>
</dbReference>
<keyword evidence="2" id="KW-1185">Reference proteome</keyword>
<dbReference type="EMBL" id="CM037154">
    <property type="protein sequence ID" value="KAH7860587.1"/>
    <property type="molecule type" value="Genomic_DNA"/>
</dbReference>
<accession>A0ACB7Z4Y0</accession>
<evidence type="ECO:0000313" key="2">
    <source>
        <dbReference type="Proteomes" id="UP000828048"/>
    </source>
</evidence>
<organism evidence="1 2">
    <name type="scientific">Vaccinium darrowii</name>
    <dbReference type="NCBI Taxonomy" id="229202"/>
    <lineage>
        <taxon>Eukaryota</taxon>
        <taxon>Viridiplantae</taxon>
        <taxon>Streptophyta</taxon>
        <taxon>Embryophyta</taxon>
        <taxon>Tracheophyta</taxon>
        <taxon>Spermatophyta</taxon>
        <taxon>Magnoliopsida</taxon>
        <taxon>eudicotyledons</taxon>
        <taxon>Gunneridae</taxon>
        <taxon>Pentapetalae</taxon>
        <taxon>asterids</taxon>
        <taxon>Ericales</taxon>
        <taxon>Ericaceae</taxon>
        <taxon>Vaccinioideae</taxon>
        <taxon>Vaccinieae</taxon>
        <taxon>Vaccinium</taxon>
    </lineage>
</organism>
<name>A0ACB7Z4Y0_9ERIC</name>
<comment type="caution">
    <text evidence="1">The sequence shown here is derived from an EMBL/GenBank/DDBJ whole genome shotgun (WGS) entry which is preliminary data.</text>
</comment>
<reference evidence="1 2" key="1">
    <citation type="journal article" date="2021" name="Hortic Res">
        <title>High-quality reference genome and annotation aids understanding of berry development for evergreen blueberry (Vaccinium darrowii).</title>
        <authorList>
            <person name="Yu J."/>
            <person name="Hulse-Kemp A.M."/>
            <person name="Babiker E."/>
            <person name="Staton M."/>
        </authorList>
    </citation>
    <scope>NUCLEOTIDE SEQUENCE [LARGE SCALE GENOMIC DNA]</scope>
    <source>
        <strain evidence="2">cv. NJ 8807/NJ 8810</strain>
        <tissue evidence="1">Young leaf</tissue>
    </source>
</reference>
<evidence type="ECO:0000313" key="1">
    <source>
        <dbReference type="EMBL" id="KAH7860587.1"/>
    </source>
</evidence>
<gene>
    <name evidence="1" type="ORF">Vadar_015244</name>
</gene>
<sequence length="446" mass="49491">MENNSTITFRQTLFPNPQRGRCICFRTVSCQQGRSISSSLHQIVISFYSIPFDFFGDGGGGDDVNSSNPHVEVLMPFCTSTDLSKSSTLSSIGSSLFFVGGEGFRTDVDFYRFDTAAPADGWSAMPMLATRAMPLTLVMDGKLYVFGGSPYAPLAELFDPSLTPSRFLPLHPPPSFLSNCNWLHLVIAPFQRSNKILVASMDVAIVYNVVDRVWEELDHKADFSCVRGQAAVFQNGTALCWCSRDAEEVHAYDLVLKRWFKSPIKGLDKIAYREPDFAFLYCPLLPLDDNHLCLIWQDRICYADTDLPLFHCSKIRVSIYTDAQGESRFVAVVVASRSALLGEVLERRMKAERGAVDRLVMTVVLGNVTVMVAVAELLQVLLPSRDDQSVCYQDIWKGTAKDIRLGTAIWSAEAEAEAEVEVGGMLLVVPAELVKPSYSKVARFAQ</sequence>